<dbReference type="PANTHER" id="PTHR22765:SF434">
    <property type="entry name" value="GB|AAD18119.1-RELATED"/>
    <property type="match status" value="1"/>
</dbReference>
<dbReference type="GO" id="GO:0061630">
    <property type="term" value="F:ubiquitin protein ligase activity"/>
    <property type="evidence" value="ECO:0007669"/>
    <property type="project" value="TreeGrafter"/>
</dbReference>
<gene>
    <name evidence="7" type="ORF">SAGO17_0056</name>
</gene>
<dbReference type="InterPro" id="IPR001841">
    <property type="entry name" value="Znf_RING"/>
</dbReference>
<evidence type="ECO:0000256" key="2">
    <source>
        <dbReference type="ARBA" id="ARBA00022771"/>
    </source>
</evidence>
<name>A0A1X9VNR7_9VIRU</name>
<feature type="compositionally biased region" description="Acidic residues" evidence="5">
    <location>
        <begin position="58"/>
        <end position="69"/>
    </location>
</feature>
<protein>
    <recommendedName>
        <fullName evidence="6">RING-type domain-containing protein</fullName>
    </recommendedName>
</protein>
<dbReference type="PROSITE" id="PS50089">
    <property type="entry name" value="ZF_RING_2"/>
    <property type="match status" value="1"/>
</dbReference>
<reference evidence="7" key="1">
    <citation type="journal article" date="2017" name="ISME J.">
        <title>Genomic exploration of individual giant ocean viruses.</title>
        <authorList>
            <person name="Wilson W.H."/>
            <person name="Gilg I.C."/>
            <person name="Moniruzzaman M."/>
            <person name="Field E.K."/>
            <person name="Koren S."/>
            <person name="LeCleir G.R."/>
            <person name="Martinez Martinez J."/>
            <person name="Poulton N.J."/>
            <person name="Swan B.K."/>
            <person name="Stepanauskas R."/>
            <person name="Wilhelm S.W."/>
        </authorList>
    </citation>
    <scope>NUCLEOTIDE SEQUENCE</scope>
</reference>
<keyword evidence="3" id="KW-0862">Zinc</keyword>
<dbReference type="Pfam" id="PF13639">
    <property type="entry name" value="zf-RING_2"/>
    <property type="match status" value="1"/>
</dbReference>
<dbReference type="PANTHER" id="PTHR22765">
    <property type="entry name" value="RING FINGER AND PROTEASE ASSOCIATED DOMAIN-CONTAINING"/>
    <property type="match status" value="1"/>
</dbReference>
<evidence type="ECO:0000256" key="5">
    <source>
        <dbReference type="SAM" id="MobiDB-lite"/>
    </source>
</evidence>
<feature type="region of interest" description="Disordered" evidence="5">
    <location>
        <begin position="50"/>
        <end position="80"/>
    </location>
</feature>
<accession>A0A1X9VNR7</accession>
<dbReference type="GO" id="GO:0008270">
    <property type="term" value="F:zinc ion binding"/>
    <property type="evidence" value="ECO:0007669"/>
    <property type="project" value="UniProtKB-KW"/>
</dbReference>
<evidence type="ECO:0000256" key="3">
    <source>
        <dbReference type="ARBA" id="ARBA00022833"/>
    </source>
</evidence>
<organism evidence="7">
    <name type="scientific">Mimivirus AB-566-O17</name>
    <dbReference type="NCBI Taxonomy" id="1988039"/>
    <lineage>
        <taxon>Viruses</taxon>
        <taxon>Varidnaviria</taxon>
        <taxon>Bamfordvirae</taxon>
        <taxon>Nucleocytoviricota</taxon>
        <taxon>Megaviricetes</taxon>
        <taxon>Imitervirales</taxon>
        <taxon>Mimiviridae</taxon>
        <taxon>Megamimivirinae</taxon>
        <taxon>Mimivirus</taxon>
    </lineage>
</organism>
<dbReference type="InterPro" id="IPR013083">
    <property type="entry name" value="Znf_RING/FYVE/PHD"/>
</dbReference>
<proteinExistence type="predicted"/>
<dbReference type="SMART" id="SM00184">
    <property type="entry name" value="RING"/>
    <property type="match status" value="1"/>
</dbReference>
<dbReference type="PROSITE" id="PS00518">
    <property type="entry name" value="ZF_RING_1"/>
    <property type="match status" value="1"/>
</dbReference>
<dbReference type="GO" id="GO:0006511">
    <property type="term" value="P:ubiquitin-dependent protein catabolic process"/>
    <property type="evidence" value="ECO:0007669"/>
    <property type="project" value="TreeGrafter"/>
</dbReference>
<sequence>MSNYRRRISMYSIRQEQVNNTARHRRRMNGMNENFYEALAGWRWEQNESPHQLLTSDEGPELYSSDDEGPQLLTPENVQGPPQFASEVQGGVVEYHDFKVDVPVSLHILITNSRLDVWCDVTEYKFKEPKCFICLSDFKNFDIVRVLDCDHKYCNGCIDRWLSTCHTCPVCKFDLNYRSVVQQSSGHPYNWGIESEAEEVD</sequence>
<dbReference type="InterPro" id="IPR051826">
    <property type="entry name" value="E3_ubiquitin-ligase_domain"/>
</dbReference>
<dbReference type="SUPFAM" id="SSF57850">
    <property type="entry name" value="RING/U-box"/>
    <property type="match status" value="1"/>
</dbReference>
<evidence type="ECO:0000313" key="7">
    <source>
        <dbReference type="EMBL" id="ARR74975.1"/>
    </source>
</evidence>
<evidence type="ECO:0000256" key="4">
    <source>
        <dbReference type="PROSITE-ProRule" id="PRU00175"/>
    </source>
</evidence>
<dbReference type="InterPro" id="IPR017907">
    <property type="entry name" value="Znf_RING_CS"/>
</dbReference>
<keyword evidence="2 4" id="KW-0863">Zinc-finger</keyword>
<evidence type="ECO:0000259" key="6">
    <source>
        <dbReference type="PROSITE" id="PS50089"/>
    </source>
</evidence>
<keyword evidence="1" id="KW-0479">Metal-binding</keyword>
<feature type="domain" description="RING-type" evidence="6">
    <location>
        <begin position="131"/>
        <end position="172"/>
    </location>
</feature>
<evidence type="ECO:0000256" key="1">
    <source>
        <dbReference type="ARBA" id="ARBA00022723"/>
    </source>
</evidence>
<dbReference type="EMBL" id="KY565521">
    <property type="protein sequence ID" value="ARR74975.1"/>
    <property type="molecule type" value="Genomic_DNA"/>
</dbReference>
<dbReference type="Gene3D" id="3.30.40.10">
    <property type="entry name" value="Zinc/RING finger domain, C3HC4 (zinc finger)"/>
    <property type="match status" value="1"/>
</dbReference>